<dbReference type="AlphaFoldDB" id="A0A0K2SXH6"/>
<feature type="non-terminal residue" evidence="1">
    <location>
        <position position="1"/>
    </location>
</feature>
<name>A0A0K2SXH6_LEPSM</name>
<accession>A0A0K2SXH6</accession>
<sequence length="66" mass="7542">FIFFGGGNLKTWKQAEVCNIHTHSEKQTGNRYQPSIYLSFHPGTHLTIYLSTIKKLVAYIIAPFLT</sequence>
<organism evidence="1">
    <name type="scientific">Lepeophtheirus salmonis</name>
    <name type="common">Salmon louse</name>
    <name type="synonym">Caligus salmonis</name>
    <dbReference type="NCBI Taxonomy" id="72036"/>
    <lineage>
        <taxon>Eukaryota</taxon>
        <taxon>Metazoa</taxon>
        <taxon>Ecdysozoa</taxon>
        <taxon>Arthropoda</taxon>
        <taxon>Crustacea</taxon>
        <taxon>Multicrustacea</taxon>
        <taxon>Hexanauplia</taxon>
        <taxon>Copepoda</taxon>
        <taxon>Siphonostomatoida</taxon>
        <taxon>Caligidae</taxon>
        <taxon>Lepeophtheirus</taxon>
    </lineage>
</organism>
<dbReference type="EMBL" id="HACA01000864">
    <property type="protein sequence ID" value="CDW18225.1"/>
    <property type="molecule type" value="Transcribed_RNA"/>
</dbReference>
<evidence type="ECO:0000313" key="1">
    <source>
        <dbReference type="EMBL" id="CDW18225.1"/>
    </source>
</evidence>
<reference evidence="1" key="1">
    <citation type="submission" date="2014-05" db="EMBL/GenBank/DDBJ databases">
        <authorList>
            <person name="Chronopoulou M."/>
        </authorList>
    </citation>
    <scope>NUCLEOTIDE SEQUENCE</scope>
    <source>
        <tissue evidence="1">Whole organism</tissue>
    </source>
</reference>
<proteinExistence type="predicted"/>
<protein>
    <submittedName>
        <fullName evidence="1">Uncharacterized protein</fullName>
    </submittedName>
</protein>